<dbReference type="CDD" id="cd01065">
    <property type="entry name" value="NAD_bind_Shikimate_DH"/>
    <property type="match status" value="1"/>
</dbReference>
<accession>A0A0F9IKE9</accession>
<dbReference type="InterPro" id="IPR011342">
    <property type="entry name" value="Shikimate_DH"/>
</dbReference>
<dbReference type="GO" id="GO:0050661">
    <property type="term" value="F:NADP binding"/>
    <property type="evidence" value="ECO:0007669"/>
    <property type="project" value="InterPro"/>
</dbReference>
<evidence type="ECO:0000256" key="4">
    <source>
        <dbReference type="ARBA" id="ARBA00023002"/>
    </source>
</evidence>
<dbReference type="GO" id="GO:0005829">
    <property type="term" value="C:cytosol"/>
    <property type="evidence" value="ECO:0007669"/>
    <property type="project" value="TreeGrafter"/>
</dbReference>
<dbReference type="UniPathway" id="UPA00053">
    <property type="reaction ID" value="UER00087"/>
</dbReference>
<organism evidence="9">
    <name type="scientific">marine sediment metagenome</name>
    <dbReference type="NCBI Taxonomy" id="412755"/>
    <lineage>
        <taxon>unclassified sequences</taxon>
        <taxon>metagenomes</taxon>
        <taxon>ecological metagenomes</taxon>
    </lineage>
</organism>
<keyword evidence="5" id="KW-0057">Aromatic amino acid biosynthesis</keyword>
<dbReference type="NCBIfam" id="TIGR00507">
    <property type="entry name" value="aroE"/>
    <property type="match status" value="1"/>
</dbReference>
<keyword evidence="2" id="KW-0028">Amino-acid biosynthesis</keyword>
<sequence>MILSMTALQFSIIKAAITAAALQVGGGGSRVLRHTRYQRPRGDAGGALGKRRGVPALTKYVSVIGYPLKRSLSPVFQQAAFDHLKLDIRYEALPTPDDGLSEAIQGLRTPEWLGANVTIPHKEAVLPLLDEVDDLCRRVGAVNTIVNREGKLYGYNTDVAGFLRALREDGGFDPAGGRVLVAGAGGAARAIAVALIDAGAASITFINRTFSRASRLVKELGSQAGDTELSALPDVFVSWRASTISCRLLINCTSVGMAGTKEEKDSPVPIELIPPGALVFDLIYRPTKTPLMAAAEERGAGVLGGLPMLVYQGAASFRLWTGSDAPLEVMLKAARTGLSASGGREG</sequence>
<keyword evidence="4" id="KW-0560">Oxidoreductase</keyword>
<dbReference type="NCBIfam" id="NF001319">
    <property type="entry name" value="PRK00258.3-3"/>
    <property type="match status" value="1"/>
</dbReference>
<evidence type="ECO:0000256" key="1">
    <source>
        <dbReference type="ARBA" id="ARBA00012962"/>
    </source>
</evidence>
<name>A0A0F9IKE9_9ZZZZ</name>
<reference evidence="9" key="1">
    <citation type="journal article" date="2015" name="Nature">
        <title>Complex archaea that bridge the gap between prokaryotes and eukaryotes.</title>
        <authorList>
            <person name="Spang A."/>
            <person name="Saw J.H."/>
            <person name="Jorgensen S.L."/>
            <person name="Zaremba-Niedzwiedzka K."/>
            <person name="Martijn J."/>
            <person name="Lind A.E."/>
            <person name="van Eijk R."/>
            <person name="Schleper C."/>
            <person name="Guy L."/>
            <person name="Ettema T.J."/>
        </authorList>
    </citation>
    <scope>NUCLEOTIDE SEQUENCE</scope>
</reference>
<dbReference type="EMBL" id="LAZR01020757">
    <property type="protein sequence ID" value="KKL87722.1"/>
    <property type="molecule type" value="Genomic_DNA"/>
</dbReference>
<comment type="caution">
    <text evidence="9">The sequence shown here is derived from an EMBL/GenBank/DDBJ whole genome shotgun (WGS) entry which is preliminary data.</text>
</comment>
<dbReference type="SUPFAM" id="SSF53223">
    <property type="entry name" value="Aminoacid dehydrogenase-like, N-terminal domain"/>
    <property type="match status" value="1"/>
</dbReference>
<evidence type="ECO:0000256" key="5">
    <source>
        <dbReference type="ARBA" id="ARBA00023141"/>
    </source>
</evidence>
<dbReference type="SUPFAM" id="SSF51735">
    <property type="entry name" value="NAD(P)-binding Rossmann-fold domains"/>
    <property type="match status" value="1"/>
</dbReference>
<evidence type="ECO:0000256" key="2">
    <source>
        <dbReference type="ARBA" id="ARBA00022605"/>
    </source>
</evidence>
<dbReference type="GO" id="GO:0009423">
    <property type="term" value="P:chorismate biosynthetic process"/>
    <property type="evidence" value="ECO:0007669"/>
    <property type="project" value="UniProtKB-UniPathway"/>
</dbReference>
<gene>
    <name evidence="9" type="ORF">LCGC14_1931840</name>
</gene>
<dbReference type="GO" id="GO:0004764">
    <property type="term" value="F:shikimate 3-dehydrogenase (NADP+) activity"/>
    <property type="evidence" value="ECO:0007669"/>
    <property type="project" value="UniProtKB-EC"/>
</dbReference>
<dbReference type="EC" id="1.1.1.25" evidence="1"/>
<feature type="domain" description="SDH C-terminal" evidence="8">
    <location>
        <begin position="305"/>
        <end position="335"/>
    </location>
</feature>
<dbReference type="InterPro" id="IPR036291">
    <property type="entry name" value="NAD(P)-bd_dom_sf"/>
</dbReference>
<dbReference type="PANTHER" id="PTHR21089">
    <property type="entry name" value="SHIKIMATE DEHYDROGENASE"/>
    <property type="match status" value="1"/>
</dbReference>
<feature type="domain" description="Quinate/shikimate 5-dehydrogenase/glutamyl-tRNA reductase" evidence="6">
    <location>
        <begin position="177"/>
        <end position="235"/>
    </location>
</feature>
<protein>
    <recommendedName>
        <fullName evidence="1">shikimate dehydrogenase (NADP(+))</fullName>
        <ecNumber evidence="1">1.1.1.25</ecNumber>
    </recommendedName>
</protein>
<dbReference type="InterPro" id="IPR022893">
    <property type="entry name" value="Shikimate_DH_fam"/>
</dbReference>
<dbReference type="Pfam" id="PF01488">
    <property type="entry name" value="Shikimate_DH"/>
    <property type="match status" value="1"/>
</dbReference>
<evidence type="ECO:0000256" key="3">
    <source>
        <dbReference type="ARBA" id="ARBA00022857"/>
    </source>
</evidence>
<evidence type="ECO:0000259" key="7">
    <source>
        <dbReference type="Pfam" id="PF08501"/>
    </source>
</evidence>
<dbReference type="Pfam" id="PF08501">
    <property type="entry name" value="Shikimate_dh_N"/>
    <property type="match status" value="1"/>
</dbReference>
<evidence type="ECO:0000259" key="8">
    <source>
        <dbReference type="Pfam" id="PF18317"/>
    </source>
</evidence>
<dbReference type="Gene3D" id="3.40.50.10860">
    <property type="entry name" value="Leucine Dehydrogenase, chain A, domain 1"/>
    <property type="match status" value="1"/>
</dbReference>
<dbReference type="InterPro" id="IPR013708">
    <property type="entry name" value="Shikimate_DH-bd_N"/>
</dbReference>
<dbReference type="Pfam" id="PF18317">
    <property type="entry name" value="SDH_C"/>
    <property type="match status" value="1"/>
</dbReference>
<dbReference type="InterPro" id="IPR006151">
    <property type="entry name" value="Shikm_DH/Glu-tRNA_Rdtase"/>
</dbReference>
<dbReference type="AlphaFoldDB" id="A0A0F9IKE9"/>
<dbReference type="Gene3D" id="3.40.50.720">
    <property type="entry name" value="NAD(P)-binding Rossmann-like Domain"/>
    <property type="match status" value="1"/>
</dbReference>
<proteinExistence type="inferred from homology"/>
<dbReference type="GO" id="GO:0009073">
    <property type="term" value="P:aromatic amino acid family biosynthetic process"/>
    <property type="evidence" value="ECO:0007669"/>
    <property type="project" value="UniProtKB-KW"/>
</dbReference>
<dbReference type="GO" id="GO:0019632">
    <property type="term" value="P:shikimate metabolic process"/>
    <property type="evidence" value="ECO:0007669"/>
    <property type="project" value="InterPro"/>
</dbReference>
<dbReference type="GO" id="GO:0008652">
    <property type="term" value="P:amino acid biosynthetic process"/>
    <property type="evidence" value="ECO:0007669"/>
    <property type="project" value="UniProtKB-KW"/>
</dbReference>
<evidence type="ECO:0000313" key="9">
    <source>
        <dbReference type="EMBL" id="KKL87722.1"/>
    </source>
</evidence>
<evidence type="ECO:0000259" key="6">
    <source>
        <dbReference type="Pfam" id="PF01488"/>
    </source>
</evidence>
<dbReference type="InterPro" id="IPR046346">
    <property type="entry name" value="Aminoacid_DH-like_N_sf"/>
</dbReference>
<dbReference type="HAMAP" id="MF_00222">
    <property type="entry name" value="Shikimate_DH_AroE"/>
    <property type="match status" value="1"/>
</dbReference>
<keyword evidence="3" id="KW-0521">NADP</keyword>
<dbReference type="PANTHER" id="PTHR21089:SF1">
    <property type="entry name" value="BIFUNCTIONAL 3-DEHYDROQUINATE DEHYDRATASE_SHIKIMATE DEHYDROGENASE, CHLOROPLASTIC"/>
    <property type="match status" value="1"/>
</dbReference>
<dbReference type="InterPro" id="IPR041121">
    <property type="entry name" value="SDH_C"/>
</dbReference>
<feature type="domain" description="Shikimate dehydrogenase substrate binding N-terminal" evidence="7">
    <location>
        <begin position="63"/>
        <end position="145"/>
    </location>
</feature>